<protein>
    <submittedName>
        <fullName evidence="2">Uncharacterized protein</fullName>
    </submittedName>
</protein>
<evidence type="ECO:0000313" key="3">
    <source>
        <dbReference type="Proteomes" id="UP000184932"/>
    </source>
</evidence>
<proteinExistence type="predicted"/>
<dbReference type="EMBL" id="FSRL01000001">
    <property type="protein sequence ID" value="SIO20329.1"/>
    <property type="molecule type" value="Genomic_DNA"/>
</dbReference>
<feature type="chain" id="PRO_5009936425" evidence="1">
    <location>
        <begin position="17"/>
        <end position="109"/>
    </location>
</feature>
<sequence>MRGLLLPLLLAGCVAAGDGAAPPAGKPLGYELRSTGVGVPGSPQEVSFDRVNPGATIALQKLAGPVVTEEPCGNGMALVGFRDGLTAVFRAREFVGWTAQDRSAGMTCT</sequence>
<keyword evidence="1" id="KW-0732">Signal</keyword>
<evidence type="ECO:0000313" key="2">
    <source>
        <dbReference type="EMBL" id="SIO20329.1"/>
    </source>
</evidence>
<evidence type="ECO:0000256" key="1">
    <source>
        <dbReference type="SAM" id="SignalP"/>
    </source>
</evidence>
<dbReference type="RefSeq" id="WP_074257366.1">
    <property type="nucleotide sequence ID" value="NZ_FSRL01000001.1"/>
</dbReference>
<gene>
    <name evidence="2" type="ORF">SAMN05444002_3465</name>
</gene>
<organism evidence="2 3">
    <name type="scientific">Vannielia litorea</name>
    <dbReference type="NCBI Taxonomy" id="1217970"/>
    <lineage>
        <taxon>Bacteria</taxon>
        <taxon>Pseudomonadati</taxon>
        <taxon>Pseudomonadota</taxon>
        <taxon>Alphaproteobacteria</taxon>
        <taxon>Rhodobacterales</taxon>
        <taxon>Paracoccaceae</taxon>
        <taxon>Vannielia</taxon>
    </lineage>
</organism>
<dbReference type="Proteomes" id="UP000184932">
    <property type="component" value="Unassembled WGS sequence"/>
</dbReference>
<dbReference type="AlphaFoldDB" id="A0A1N6HKY1"/>
<accession>A0A1N6HKY1</accession>
<feature type="signal peptide" evidence="1">
    <location>
        <begin position="1"/>
        <end position="16"/>
    </location>
</feature>
<name>A0A1N6HKY1_9RHOB</name>
<dbReference type="OrthoDB" id="7867825at2"/>
<dbReference type="STRING" id="1217970.SAMN05444002_3465"/>
<reference evidence="3" key="1">
    <citation type="submission" date="2016-11" db="EMBL/GenBank/DDBJ databases">
        <authorList>
            <person name="Varghese N."/>
            <person name="Submissions S."/>
        </authorList>
    </citation>
    <scope>NUCLEOTIDE SEQUENCE [LARGE SCALE GENOMIC DNA]</scope>
    <source>
        <strain evidence="3">DSM 29440</strain>
    </source>
</reference>
<keyword evidence="3" id="KW-1185">Reference proteome</keyword>